<evidence type="ECO:0000256" key="1">
    <source>
        <dbReference type="ARBA" id="ARBA00005495"/>
    </source>
</evidence>
<comment type="similarity">
    <text evidence="1">Belongs to the Gfa family.</text>
</comment>
<keyword evidence="3" id="KW-0862">Zinc</keyword>
<dbReference type="Pfam" id="PF04828">
    <property type="entry name" value="GFA"/>
    <property type="match status" value="1"/>
</dbReference>
<dbReference type="GO" id="GO:0016846">
    <property type="term" value="F:carbon-sulfur lyase activity"/>
    <property type="evidence" value="ECO:0007669"/>
    <property type="project" value="InterPro"/>
</dbReference>
<protein>
    <recommendedName>
        <fullName evidence="4">CENP-V/GFA domain-containing protein</fullName>
    </recommendedName>
</protein>
<dbReference type="GO" id="GO:0046872">
    <property type="term" value="F:metal ion binding"/>
    <property type="evidence" value="ECO:0007669"/>
    <property type="project" value="UniProtKB-KW"/>
</dbReference>
<sequence length="139" mass="15638">MPPKEYQGNCHCGLIKYTLTLPEALAPEGTGQIIRCNCSICVKNGYYLVYPQISDVHFTPGSFEKMSSYLMGKKTKPHRFCPECSSSVLIDFSEAEDLPKEWNSLYAMNAALFKDIDLERASIKTTDGKNKLEPAYEEP</sequence>
<name>A0AAN7YEJ5_9PEZI</name>
<dbReference type="EMBL" id="JAVRRL010000055">
    <property type="protein sequence ID" value="KAK5109978.1"/>
    <property type="molecule type" value="Genomic_DNA"/>
</dbReference>
<evidence type="ECO:0000313" key="5">
    <source>
        <dbReference type="EMBL" id="KAK5109978.1"/>
    </source>
</evidence>
<dbReference type="PANTHER" id="PTHR28620:SF1">
    <property type="entry name" value="CENP-V_GFA DOMAIN-CONTAINING PROTEIN"/>
    <property type="match status" value="1"/>
</dbReference>
<accession>A0AAN7YEJ5</accession>
<dbReference type="InterPro" id="IPR011057">
    <property type="entry name" value="Mss4-like_sf"/>
</dbReference>
<dbReference type="SUPFAM" id="SSF51316">
    <property type="entry name" value="Mss4-like"/>
    <property type="match status" value="1"/>
</dbReference>
<dbReference type="Proteomes" id="UP001310890">
    <property type="component" value="Unassembled WGS sequence"/>
</dbReference>
<dbReference type="PANTHER" id="PTHR28620">
    <property type="entry name" value="CENTROMERE PROTEIN V"/>
    <property type="match status" value="1"/>
</dbReference>
<evidence type="ECO:0000256" key="3">
    <source>
        <dbReference type="ARBA" id="ARBA00022833"/>
    </source>
</evidence>
<proteinExistence type="inferred from homology"/>
<evidence type="ECO:0000256" key="2">
    <source>
        <dbReference type="ARBA" id="ARBA00022723"/>
    </source>
</evidence>
<evidence type="ECO:0000313" key="6">
    <source>
        <dbReference type="Proteomes" id="UP001310890"/>
    </source>
</evidence>
<gene>
    <name evidence="5" type="ORF">LTR62_006345</name>
</gene>
<dbReference type="PROSITE" id="PS51891">
    <property type="entry name" value="CENP_V_GFA"/>
    <property type="match status" value="1"/>
</dbReference>
<dbReference type="Gene3D" id="2.170.150.70">
    <property type="match status" value="1"/>
</dbReference>
<comment type="caution">
    <text evidence="5">The sequence shown here is derived from an EMBL/GenBank/DDBJ whole genome shotgun (WGS) entry which is preliminary data.</text>
</comment>
<dbReference type="InterPro" id="IPR052355">
    <property type="entry name" value="CENP-V-like"/>
</dbReference>
<keyword evidence="2" id="KW-0479">Metal-binding</keyword>
<reference evidence="5" key="1">
    <citation type="submission" date="2023-08" db="EMBL/GenBank/DDBJ databases">
        <title>Black Yeasts Isolated from many extreme environments.</title>
        <authorList>
            <person name="Coleine C."/>
            <person name="Stajich J.E."/>
            <person name="Selbmann L."/>
        </authorList>
    </citation>
    <scope>NUCLEOTIDE SEQUENCE</scope>
    <source>
        <strain evidence="5">CCFEE 5401</strain>
    </source>
</reference>
<organism evidence="5 6">
    <name type="scientific">Meristemomyces frigidus</name>
    <dbReference type="NCBI Taxonomy" id="1508187"/>
    <lineage>
        <taxon>Eukaryota</taxon>
        <taxon>Fungi</taxon>
        <taxon>Dikarya</taxon>
        <taxon>Ascomycota</taxon>
        <taxon>Pezizomycotina</taxon>
        <taxon>Dothideomycetes</taxon>
        <taxon>Dothideomycetidae</taxon>
        <taxon>Mycosphaerellales</taxon>
        <taxon>Teratosphaeriaceae</taxon>
        <taxon>Meristemomyces</taxon>
    </lineage>
</organism>
<dbReference type="InterPro" id="IPR006913">
    <property type="entry name" value="CENP-V/GFA"/>
</dbReference>
<dbReference type="AlphaFoldDB" id="A0AAN7YEJ5"/>
<evidence type="ECO:0000259" key="4">
    <source>
        <dbReference type="PROSITE" id="PS51891"/>
    </source>
</evidence>
<feature type="domain" description="CENP-V/GFA" evidence="4">
    <location>
        <begin position="6"/>
        <end position="139"/>
    </location>
</feature>